<feature type="region of interest" description="Disordered" evidence="1">
    <location>
        <begin position="507"/>
        <end position="528"/>
    </location>
</feature>
<dbReference type="PANTHER" id="PTHR28249">
    <property type="entry name" value="SPORULATION-SPECIFIC PROTEIN SPO7"/>
    <property type="match status" value="1"/>
</dbReference>
<reference evidence="4" key="1">
    <citation type="journal article" date="2018" name="Nat. Microbiol.">
        <title>Leveraging single-cell genomics to expand the fungal tree of life.</title>
        <authorList>
            <person name="Ahrendt S.R."/>
            <person name="Quandt C.A."/>
            <person name="Ciobanu D."/>
            <person name="Clum A."/>
            <person name="Salamov A."/>
            <person name="Andreopoulos B."/>
            <person name="Cheng J.F."/>
            <person name="Woyke T."/>
            <person name="Pelin A."/>
            <person name="Henrissat B."/>
            <person name="Reynolds N.K."/>
            <person name="Benny G.L."/>
            <person name="Smith M.E."/>
            <person name="James T.Y."/>
            <person name="Grigoriev I.V."/>
        </authorList>
    </citation>
    <scope>NUCLEOTIDE SEQUENCE [LARGE SCALE GENOMIC DNA]</scope>
    <source>
        <strain evidence="4">Baker2002</strain>
    </source>
</reference>
<dbReference type="OrthoDB" id="5599171at2759"/>
<keyword evidence="2" id="KW-0472">Membrane</keyword>
<sequence length="548" mass="61222">MSDSESRDSSGSTEPHPRNFGVSVPPLPRLLPHVDSLPEADLRSFDHVAVDPDNLAAALVMSVYKSPSLDASDFSAYAGPDHSCEPIKFANPEISLDEKRPYNYQSTTPSHIPGAATLLSAGSVVLPLFSPAPGTASRARTPRLDDDVYGALMEPCMSPKSHESYGSVDDDLLIQADVSSLAHAPQEQTVLPSSMALDADAYSDYDGGHDGYRLSHNACFYSSALDLEGTASAAPVKRKHKSQENMHSPPPVPAAPVKQKKSLRRRSRNSEPNSEKSHRSEFHLGSGYTQTPTTGKIFRNLLILEESLCQQVIQQRTLRRKYVAFLAALCSLIAGISHHLYVSEHRGPFRVLLQLLLLMLVVTLLLYHLSGEYQKTIVLPRRFLSSANKGLRQLNVRLVKIKTTYTDSSADIIREVCLFLCSMALKFCHTAFPSMIQNPNSKLEIWLVLAQLRFRPRFGLNDVKLVLIPRSFSTDLREGWELYRNEFWANEGVRRRNAALEFTRPKPYKKSSKDKLRKRRLSAPPLPHLSEHNLNVLDESQEMLSMEL</sequence>
<dbReference type="EMBL" id="ML004432">
    <property type="protein sequence ID" value="RKP32326.1"/>
    <property type="molecule type" value="Genomic_DNA"/>
</dbReference>
<dbReference type="GO" id="GO:0071595">
    <property type="term" value="C:Nem1-Spo7 phosphatase complex"/>
    <property type="evidence" value="ECO:0007669"/>
    <property type="project" value="TreeGrafter"/>
</dbReference>
<keyword evidence="2" id="KW-1133">Transmembrane helix</keyword>
<evidence type="ECO:0000256" key="2">
    <source>
        <dbReference type="SAM" id="Phobius"/>
    </source>
</evidence>
<feature type="transmembrane region" description="Helical" evidence="2">
    <location>
        <begin position="322"/>
        <end position="341"/>
    </location>
</feature>
<dbReference type="AlphaFoldDB" id="A0A4P9ZGU7"/>
<accession>A0A4P9ZGU7</accession>
<dbReference type="GO" id="GO:0006998">
    <property type="term" value="P:nuclear envelope organization"/>
    <property type="evidence" value="ECO:0007669"/>
    <property type="project" value="TreeGrafter"/>
</dbReference>
<feature type="compositionally biased region" description="Basic and acidic residues" evidence="1">
    <location>
        <begin position="273"/>
        <end position="282"/>
    </location>
</feature>
<protein>
    <submittedName>
        <fullName evidence="3">Spo7-domain-containing protein</fullName>
    </submittedName>
</protein>
<feature type="transmembrane region" description="Helical" evidence="2">
    <location>
        <begin position="347"/>
        <end position="367"/>
    </location>
</feature>
<dbReference type="PANTHER" id="PTHR28249:SF1">
    <property type="entry name" value="SPORULATION-SPECIFIC PROTEIN SPO7"/>
    <property type="match status" value="1"/>
</dbReference>
<gene>
    <name evidence="3" type="ORF">METBISCDRAFT_25840</name>
</gene>
<name>A0A4P9ZGU7_9ASCO</name>
<evidence type="ECO:0000313" key="4">
    <source>
        <dbReference type="Proteomes" id="UP000268321"/>
    </source>
</evidence>
<dbReference type="GO" id="GO:0019888">
    <property type="term" value="F:protein phosphatase regulator activity"/>
    <property type="evidence" value="ECO:0007669"/>
    <property type="project" value="InterPro"/>
</dbReference>
<evidence type="ECO:0000313" key="3">
    <source>
        <dbReference type="EMBL" id="RKP32326.1"/>
    </source>
</evidence>
<keyword evidence="4" id="KW-1185">Reference proteome</keyword>
<dbReference type="GO" id="GO:0004721">
    <property type="term" value="F:phosphoprotein phosphatase activity"/>
    <property type="evidence" value="ECO:0007669"/>
    <property type="project" value="TreeGrafter"/>
</dbReference>
<organism evidence="3 4">
    <name type="scientific">Metschnikowia bicuspidata</name>
    <dbReference type="NCBI Taxonomy" id="27322"/>
    <lineage>
        <taxon>Eukaryota</taxon>
        <taxon>Fungi</taxon>
        <taxon>Dikarya</taxon>
        <taxon>Ascomycota</taxon>
        <taxon>Saccharomycotina</taxon>
        <taxon>Pichiomycetes</taxon>
        <taxon>Metschnikowiaceae</taxon>
        <taxon>Metschnikowia</taxon>
    </lineage>
</organism>
<feature type="compositionally biased region" description="Basic residues" evidence="1">
    <location>
        <begin position="507"/>
        <end position="521"/>
    </location>
</feature>
<keyword evidence="2" id="KW-0812">Transmembrane</keyword>
<dbReference type="Pfam" id="PF03907">
    <property type="entry name" value="Spo7"/>
    <property type="match status" value="1"/>
</dbReference>
<dbReference type="Proteomes" id="UP000268321">
    <property type="component" value="Unassembled WGS sequence"/>
</dbReference>
<feature type="region of interest" description="Disordered" evidence="1">
    <location>
        <begin position="232"/>
        <end position="288"/>
    </location>
</feature>
<proteinExistence type="predicted"/>
<dbReference type="InterPro" id="IPR005605">
    <property type="entry name" value="Spo7"/>
</dbReference>
<feature type="compositionally biased region" description="Basic residues" evidence="1">
    <location>
        <begin position="258"/>
        <end position="267"/>
    </location>
</feature>
<feature type="region of interest" description="Disordered" evidence="1">
    <location>
        <begin position="1"/>
        <end position="26"/>
    </location>
</feature>
<evidence type="ECO:0000256" key="1">
    <source>
        <dbReference type="SAM" id="MobiDB-lite"/>
    </source>
</evidence>